<comment type="subcellular location">
    <subcellularLocation>
        <location evidence="1">Cytoplasm</location>
        <location evidence="1">Cytoskeleton</location>
        <location evidence="1">Cilium axoneme</location>
    </subcellularLocation>
</comment>
<dbReference type="InterPro" id="IPR032675">
    <property type="entry name" value="LRR_dom_sf"/>
</dbReference>
<feature type="domain" description="F-box" evidence="2">
    <location>
        <begin position="3"/>
        <end position="51"/>
    </location>
</feature>
<dbReference type="EMBL" id="JALJOS010000020">
    <property type="protein sequence ID" value="KAK9826689.1"/>
    <property type="molecule type" value="Genomic_DNA"/>
</dbReference>
<accession>A0AAW1QZM6</accession>
<dbReference type="Gene3D" id="1.20.1280.50">
    <property type="match status" value="1"/>
</dbReference>
<proteinExistence type="predicted"/>
<dbReference type="GO" id="GO:0005930">
    <property type="term" value="C:axoneme"/>
    <property type="evidence" value="ECO:0007669"/>
    <property type="project" value="UniProtKB-SubCell"/>
</dbReference>
<dbReference type="SUPFAM" id="SSF81383">
    <property type="entry name" value="F-box domain"/>
    <property type="match status" value="1"/>
</dbReference>
<evidence type="ECO:0000313" key="3">
    <source>
        <dbReference type="EMBL" id="KAK9826689.1"/>
    </source>
</evidence>
<organism evidence="3 4">
    <name type="scientific">Apatococcus lobatus</name>
    <dbReference type="NCBI Taxonomy" id="904363"/>
    <lineage>
        <taxon>Eukaryota</taxon>
        <taxon>Viridiplantae</taxon>
        <taxon>Chlorophyta</taxon>
        <taxon>core chlorophytes</taxon>
        <taxon>Trebouxiophyceae</taxon>
        <taxon>Chlorellales</taxon>
        <taxon>Chlorellaceae</taxon>
        <taxon>Apatococcus</taxon>
    </lineage>
</organism>
<comment type="caution">
    <text evidence="3">The sequence shown here is derived from an EMBL/GenBank/DDBJ whole genome shotgun (WGS) entry which is preliminary data.</text>
</comment>
<keyword evidence="4" id="KW-1185">Reference proteome</keyword>
<dbReference type="AlphaFoldDB" id="A0AAW1QZM6"/>
<dbReference type="InterPro" id="IPR036047">
    <property type="entry name" value="F-box-like_dom_sf"/>
</dbReference>
<dbReference type="SUPFAM" id="SSF52058">
    <property type="entry name" value="L domain-like"/>
    <property type="match status" value="1"/>
</dbReference>
<dbReference type="SMART" id="SM00256">
    <property type="entry name" value="FBOX"/>
    <property type="match status" value="1"/>
</dbReference>
<dbReference type="Gene3D" id="3.80.10.10">
    <property type="entry name" value="Ribonuclease Inhibitor"/>
    <property type="match status" value="1"/>
</dbReference>
<dbReference type="PROSITE" id="PS50181">
    <property type="entry name" value="FBOX"/>
    <property type="match status" value="1"/>
</dbReference>
<dbReference type="Pfam" id="PF12937">
    <property type="entry name" value="F-box-like"/>
    <property type="match status" value="1"/>
</dbReference>
<dbReference type="InterPro" id="IPR001810">
    <property type="entry name" value="F-box_dom"/>
</dbReference>
<dbReference type="Proteomes" id="UP001438707">
    <property type="component" value="Unassembled WGS sequence"/>
</dbReference>
<name>A0AAW1QZM6_9CHLO</name>
<reference evidence="3 4" key="1">
    <citation type="journal article" date="2024" name="Nat. Commun.">
        <title>Phylogenomics reveals the evolutionary origins of lichenization in chlorophyte algae.</title>
        <authorList>
            <person name="Puginier C."/>
            <person name="Libourel C."/>
            <person name="Otte J."/>
            <person name="Skaloud P."/>
            <person name="Haon M."/>
            <person name="Grisel S."/>
            <person name="Petersen M."/>
            <person name="Berrin J.G."/>
            <person name="Delaux P.M."/>
            <person name="Dal Grande F."/>
            <person name="Keller J."/>
        </authorList>
    </citation>
    <scope>NUCLEOTIDE SEQUENCE [LARGE SCALE GENOMIC DNA]</scope>
    <source>
        <strain evidence="3 4">SAG 2145</strain>
    </source>
</reference>
<evidence type="ECO:0000313" key="4">
    <source>
        <dbReference type="Proteomes" id="UP001438707"/>
    </source>
</evidence>
<gene>
    <name evidence="3" type="ORF">WJX74_010156</name>
</gene>
<sequence>MVIKQSKALPSDILISVFANLSFAERRLTIPLVCKHWRAITQGPSPIWEDCEIFHDSSSRKLALDRAQVIRWLGKHAEAVRQLKLCVNQDTRPGDWPQSVAGLVALMSNLQILELDAKGFFLAAKDMRALSCLTSLRKMQLRLGTSAEAFSQPAVTEPLRHLTALESLAFDLNVHSNSLQLSEDLTHLNLKGLTYLELGSNGLSQLPFGPYLEQLQILDITDNGTLEDVGCLAAATSLHTLALGEDAPVQRSSLAALLPTDCVIVDDPLMIEDD</sequence>
<evidence type="ECO:0000256" key="1">
    <source>
        <dbReference type="ARBA" id="ARBA00004430"/>
    </source>
</evidence>
<evidence type="ECO:0000259" key="2">
    <source>
        <dbReference type="PROSITE" id="PS50181"/>
    </source>
</evidence>
<protein>
    <recommendedName>
        <fullName evidence="2">F-box domain-containing protein</fullName>
    </recommendedName>
</protein>